<keyword evidence="4" id="KW-1185">Reference proteome</keyword>
<dbReference type="EMBL" id="CP048029">
    <property type="protein sequence ID" value="QIK38294.1"/>
    <property type="molecule type" value="Genomic_DNA"/>
</dbReference>
<feature type="domain" description="GGDEF" evidence="2">
    <location>
        <begin position="296"/>
        <end position="428"/>
    </location>
</feature>
<protein>
    <submittedName>
        <fullName evidence="3">EAL domain-containing protein</fullName>
    </submittedName>
</protein>
<dbReference type="GO" id="GO:0071111">
    <property type="term" value="F:cyclic-guanylate-specific phosphodiesterase activity"/>
    <property type="evidence" value="ECO:0007669"/>
    <property type="project" value="InterPro"/>
</dbReference>
<accession>A0A6G7VE96</accession>
<dbReference type="Pfam" id="PF00990">
    <property type="entry name" value="GGDEF"/>
    <property type="match status" value="1"/>
</dbReference>
<dbReference type="InterPro" id="IPR000160">
    <property type="entry name" value="GGDEF_dom"/>
</dbReference>
<evidence type="ECO:0000259" key="1">
    <source>
        <dbReference type="PROSITE" id="PS50883"/>
    </source>
</evidence>
<dbReference type="SUPFAM" id="SSF55073">
    <property type="entry name" value="Nucleotide cyclase"/>
    <property type="match status" value="1"/>
</dbReference>
<dbReference type="InterPro" id="IPR043128">
    <property type="entry name" value="Rev_trsase/Diguanyl_cyclase"/>
</dbReference>
<proteinExistence type="predicted"/>
<dbReference type="InterPro" id="IPR035965">
    <property type="entry name" value="PAS-like_dom_sf"/>
</dbReference>
<dbReference type="PANTHER" id="PTHR33121:SF23">
    <property type="entry name" value="CYCLIC DI-GMP PHOSPHODIESTERASE PDEB"/>
    <property type="match status" value="1"/>
</dbReference>
<feature type="domain" description="EAL" evidence="1">
    <location>
        <begin position="432"/>
        <end position="679"/>
    </location>
</feature>
<dbReference type="InterPro" id="IPR011006">
    <property type="entry name" value="CheY-like_superfamily"/>
</dbReference>
<gene>
    <name evidence="3" type="ORF">GWK36_10245</name>
</gene>
<name>A0A6G7VE96_9GAMM</name>
<dbReference type="Proteomes" id="UP000502699">
    <property type="component" value="Chromosome"/>
</dbReference>
<dbReference type="AlphaFoldDB" id="A0A6G7VE96"/>
<sequence length="679" mass="75311">MPVPSHQPTLLIITSETSEAERLMAVLRESHLAKQALTVPNAEHLERAIGNHSCDLVLCCAYDRDIDVDAVLATYQRLGADIPLILITDPDSWETDVSRARRAGVRDLVRRGDSEHLCLSAMRELNDLRARRTAKGLNQRLERCDQAALSLADVCGAGVALIQDGLHMQANPAYAGLFGYVSPEDILALPLLDLIAPEDHPGLRDLLKAIDPDNPPLPTTIEATCVRADASRFRALLLFAPSTFEDEPCLRLIAQPLTIPSSSVATKVCFAAGRPGLIPLIEEIERHIDQQRYVSHPFAIFFIHVPKAADLMRDMGLSIGLEVMDEFSESLANLIGKRGILARVGLDGFGLVVPGLDESSAQALAAELSAKARLPLRVPIQENRPPDCKVGYFVVRDRASAPEDILNAAYRLCVGQPPGSDAVSVAASQDQEEAMARKIEFALRNDQLKLSYQPIISLMGDNQENYSVLLRLFDEDENLFEAKEFIRVAVRQGLIEELDRWVMRSAIEVVGQRRRAGHNLSLFVTLAEESFRNPNFVLWICDWLREFDVRGNWLTIQFHEESVIGNLASIGKLIETLRKIKCRVAISHFGTADRPEILLQALSLDFVLFQPELARGLADDPPKQQRLMQLATLAREFNVKSVVTGVEDARTLTVLWTAGVDYVQGNFLQRPSPTIEIQT</sequence>
<dbReference type="SUPFAM" id="SSF141868">
    <property type="entry name" value="EAL domain-like"/>
    <property type="match status" value="1"/>
</dbReference>
<dbReference type="SUPFAM" id="SSF55785">
    <property type="entry name" value="PYP-like sensor domain (PAS domain)"/>
    <property type="match status" value="1"/>
</dbReference>
<dbReference type="SUPFAM" id="SSF52172">
    <property type="entry name" value="CheY-like"/>
    <property type="match status" value="1"/>
</dbReference>
<dbReference type="InterPro" id="IPR000014">
    <property type="entry name" value="PAS"/>
</dbReference>
<dbReference type="Gene3D" id="3.30.450.20">
    <property type="entry name" value="PAS domain"/>
    <property type="match status" value="1"/>
</dbReference>
<evidence type="ECO:0000259" key="2">
    <source>
        <dbReference type="PROSITE" id="PS50887"/>
    </source>
</evidence>
<dbReference type="Gene3D" id="3.30.70.270">
    <property type="match status" value="1"/>
</dbReference>
<evidence type="ECO:0000313" key="4">
    <source>
        <dbReference type="Proteomes" id="UP000502699"/>
    </source>
</evidence>
<evidence type="ECO:0000313" key="3">
    <source>
        <dbReference type="EMBL" id="QIK38294.1"/>
    </source>
</evidence>
<dbReference type="CDD" id="cd00130">
    <property type="entry name" value="PAS"/>
    <property type="match status" value="1"/>
</dbReference>
<dbReference type="PROSITE" id="PS50883">
    <property type="entry name" value="EAL"/>
    <property type="match status" value="1"/>
</dbReference>
<dbReference type="CDD" id="cd01948">
    <property type="entry name" value="EAL"/>
    <property type="match status" value="1"/>
</dbReference>
<dbReference type="RefSeq" id="WP_166271053.1">
    <property type="nucleotide sequence ID" value="NZ_CP048029.1"/>
</dbReference>
<dbReference type="InterPro" id="IPR001633">
    <property type="entry name" value="EAL_dom"/>
</dbReference>
<dbReference type="Gene3D" id="3.20.20.450">
    <property type="entry name" value="EAL domain"/>
    <property type="match status" value="1"/>
</dbReference>
<dbReference type="PROSITE" id="PS50887">
    <property type="entry name" value="GGDEF"/>
    <property type="match status" value="1"/>
</dbReference>
<dbReference type="KEGG" id="cjap:GWK36_10245"/>
<organism evidence="3 4">
    <name type="scientific">Caldichromatium japonicum</name>
    <dbReference type="NCBI Taxonomy" id="2699430"/>
    <lineage>
        <taxon>Bacteria</taxon>
        <taxon>Pseudomonadati</taxon>
        <taxon>Pseudomonadota</taxon>
        <taxon>Gammaproteobacteria</taxon>
        <taxon>Chromatiales</taxon>
        <taxon>Chromatiaceae</taxon>
        <taxon>Caldichromatium</taxon>
    </lineage>
</organism>
<dbReference type="InterPro" id="IPR029787">
    <property type="entry name" value="Nucleotide_cyclase"/>
</dbReference>
<dbReference type="Pfam" id="PF00563">
    <property type="entry name" value="EAL"/>
    <property type="match status" value="1"/>
</dbReference>
<reference evidence="4" key="1">
    <citation type="submission" date="2020-01" db="EMBL/GenBank/DDBJ databases">
        <title>Caldichromatium gen. nov., sp. nov., a thermophilic purple sulfur bacterium member of the family Chromatiaceae isolated from Nakabusa hot spring, Japan.</title>
        <authorList>
            <person name="Saini M.K."/>
            <person name="Hanada S."/>
            <person name="Tank M."/>
        </authorList>
    </citation>
    <scope>NUCLEOTIDE SEQUENCE [LARGE SCALE GENOMIC DNA]</scope>
    <source>
        <strain evidence="4">No.7</strain>
    </source>
</reference>
<dbReference type="SMART" id="SM00052">
    <property type="entry name" value="EAL"/>
    <property type="match status" value="1"/>
</dbReference>
<dbReference type="PANTHER" id="PTHR33121">
    <property type="entry name" value="CYCLIC DI-GMP PHOSPHODIESTERASE PDEF"/>
    <property type="match status" value="1"/>
</dbReference>
<dbReference type="InterPro" id="IPR050706">
    <property type="entry name" value="Cyclic-di-GMP_PDE-like"/>
</dbReference>
<dbReference type="InterPro" id="IPR035919">
    <property type="entry name" value="EAL_sf"/>
</dbReference>